<dbReference type="CDD" id="cd00610">
    <property type="entry name" value="OAT_like"/>
    <property type="match status" value="1"/>
</dbReference>
<comment type="subunit">
    <text evidence="7">Homodimer.</text>
</comment>
<dbReference type="InterPro" id="IPR015421">
    <property type="entry name" value="PyrdxlP-dep_Trfase_major"/>
</dbReference>
<keyword evidence="9" id="KW-1185">Reference proteome</keyword>
<keyword evidence="7" id="KW-0963">Cytoplasm</keyword>
<dbReference type="EMBL" id="JBHLTC010000040">
    <property type="protein sequence ID" value="MFC0628838.1"/>
    <property type="molecule type" value="Genomic_DNA"/>
</dbReference>
<feature type="binding site" evidence="7">
    <location>
        <position position="55"/>
    </location>
    <ligand>
        <name>substrate</name>
    </ligand>
</feature>
<dbReference type="InterPro" id="IPR049704">
    <property type="entry name" value="Aminotrans_3_PPA_site"/>
</dbReference>
<evidence type="ECO:0000256" key="1">
    <source>
        <dbReference type="ARBA" id="ARBA00001933"/>
    </source>
</evidence>
<evidence type="ECO:0000256" key="4">
    <source>
        <dbReference type="ARBA" id="ARBA00022691"/>
    </source>
</evidence>
<comment type="cofactor">
    <cofactor evidence="1 7">
        <name>pyridoxal 5'-phosphate</name>
        <dbReference type="ChEBI" id="CHEBI:597326"/>
    </cofactor>
</comment>
<feature type="binding site" evidence="7">
    <location>
        <position position="148"/>
    </location>
    <ligand>
        <name>substrate</name>
    </ligand>
</feature>
<dbReference type="PANTHER" id="PTHR42684">
    <property type="entry name" value="ADENOSYLMETHIONINE-8-AMINO-7-OXONONANOATE AMINOTRANSFERASE"/>
    <property type="match status" value="1"/>
</dbReference>
<evidence type="ECO:0000256" key="3">
    <source>
        <dbReference type="ARBA" id="ARBA00022679"/>
    </source>
</evidence>
<comment type="pathway">
    <text evidence="7">Cofactor biosynthesis; biotin biosynthesis; 7,8-diaminononanoate from 8-amino-7-oxononanoate (SAM route): step 1/1.</text>
</comment>
<evidence type="ECO:0000256" key="2">
    <source>
        <dbReference type="ARBA" id="ARBA00022576"/>
    </source>
</evidence>
<feature type="binding site" evidence="7">
    <location>
        <begin position="115"/>
        <end position="116"/>
    </location>
    <ligand>
        <name>pyridoxal 5'-phosphate</name>
        <dbReference type="ChEBI" id="CHEBI:597326"/>
    </ligand>
</feature>
<comment type="catalytic activity">
    <reaction evidence="7">
        <text>(8S)-8-amino-7-oxononanoate + S-adenosyl-L-methionine = S-adenosyl-4-methylsulfanyl-2-oxobutanoate + (7R,8S)-7,8-diammoniononanoate</text>
        <dbReference type="Rhea" id="RHEA:16861"/>
        <dbReference type="ChEBI" id="CHEBI:16490"/>
        <dbReference type="ChEBI" id="CHEBI:59789"/>
        <dbReference type="ChEBI" id="CHEBI:149468"/>
        <dbReference type="ChEBI" id="CHEBI:149469"/>
        <dbReference type="EC" id="2.6.1.62"/>
    </reaction>
</comment>
<comment type="caution">
    <text evidence="8">The sequence shown here is derived from an EMBL/GenBank/DDBJ whole genome shotgun (WGS) entry which is preliminary data.</text>
</comment>
<dbReference type="InterPro" id="IPR015424">
    <property type="entry name" value="PyrdxlP-dep_Trfase"/>
</dbReference>
<keyword evidence="5 7" id="KW-0093">Biotin biosynthesis</keyword>
<dbReference type="Pfam" id="PF00202">
    <property type="entry name" value="Aminotran_3"/>
    <property type="match status" value="1"/>
</dbReference>
<evidence type="ECO:0000256" key="7">
    <source>
        <dbReference type="HAMAP-Rule" id="MF_00834"/>
    </source>
</evidence>
<dbReference type="InterPro" id="IPR015422">
    <property type="entry name" value="PyrdxlP-dep_Trfase_small"/>
</dbReference>
<dbReference type="PROSITE" id="PS00600">
    <property type="entry name" value="AA_TRANSFER_CLASS_3"/>
    <property type="match status" value="1"/>
</dbReference>
<evidence type="ECO:0000313" key="9">
    <source>
        <dbReference type="Proteomes" id="UP001589890"/>
    </source>
</evidence>
<protein>
    <recommendedName>
        <fullName evidence="7">Adenosylmethionine-8-amino-7-oxononanoate aminotransferase</fullName>
        <ecNumber evidence="7">2.6.1.62</ecNumber>
    </recommendedName>
    <alternativeName>
        <fullName evidence="7">7,8-diamino-pelargonic acid aminotransferase</fullName>
        <shortName evidence="7">DAPA AT</shortName>
        <shortName evidence="7">DAPA aminotransferase</shortName>
    </alternativeName>
    <alternativeName>
        <fullName evidence="7">7,8-diaminononanoate synthase</fullName>
        <shortName evidence="7">DANS</shortName>
    </alternativeName>
    <alternativeName>
        <fullName evidence="7">Diaminopelargonic acid synthase</fullName>
    </alternativeName>
</protein>
<comment type="subcellular location">
    <subcellularLocation>
        <location evidence="7">Cytoplasm</location>
    </subcellularLocation>
</comment>
<dbReference type="InterPro" id="IPR005814">
    <property type="entry name" value="Aminotrans_3"/>
</dbReference>
<gene>
    <name evidence="7" type="primary">bioA</name>
    <name evidence="8" type="ORF">ACFFGN_32535</name>
</gene>
<feature type="binding site" evidence="7">
    <location>
        <position position="251"/>
    </location>
    <ligand>
        <name>pyridoxal 5'-phosphate</name>
        <dbReference type="ChEBI" id="CHEBI:597326"/>
    </ligand>
</feature>
<dbReference type="NCBIfam" id="TIGR00508">
    <property type="entry name" value="bioA"/>
    <property type="match status" value="1"/>
</dbReference>
<dbReference type="SUPFAM" id="SSF53383">
    <property type="entry name" value="PLP-dependent transferases"/>
    <property type="match status" value="1"/>
</dbReference>
<evidence type="ECO:0000256" key="5">
    <source>
        <dbReference type="ARBA" id="ARBA00022756"/>
    </source>
</evidence>
<organism evidence="8 9">
    <name type="scientific">Kribbella deserti</name>
    <dbReference type="NCBI Taxonomy" id="1926257"/>
    <lineage>
        <taxon>Bacteria</taxon>
        <taxon>Bacillati</taxon>
        <taxon>Actinomycetota</taxon>
        <taxon>Actinomycetes</taxon>
        <taxon>Propionibacteriales</taxon>
        <taxon>Kribbellaceae</taxon>
        <taxon>Kribbella</taxon>
    </lineage>
</organism>
<name>A0ABV6QW27_9ACTN</name>
<feature type="modified residue" description="N6-(pyridoxal phosphate)lysine" evidence="7">
    <location>
        <position position="280"/>
    </location>
</feature>
<dbReference type="RefSeq" id="WP_380055830.1">
    <property type="nucleotide sequence ID" value="NZ_JBHLTC010000040.1"/>
</dbReference>
<dbReference type="NCBIfam" id="NF004624">
    <property type="entry name" value="PRK05964.1"/>
    <property type="match status" value="1"/>
</dbReference>
<feature type="binding site" evidence="7">
    <location>
        <position position="313"/>
    </location>
    <ligand>
        <name>substrate</name>
    </ligand>
</feature>
<keyword evidence="4 7" id="KW-0949">S-adenosyl-L-methionine</keyword>
<accession>A0ABV6QW27</accession>
<feature type="binding site" evidence="7">
    <location>
        <begin position="314"/>
        <end position="315"/>
    </location>
    <ligand>
        <name>pyridoxal 5'-phosphate</name>
        <dbReference type="ChEBI" id="CHEBI:597326"/>
    </ligand>
</feature>
<sequence>MNELLRQDAELLWHPYSSMSEPSPMRLVQGADGVRLRLDDGAGGTVEAIDAMSSWWCMIHGYRNPVLDEALRTQIDSFSHVMFGGLTHEPAIRLAERLVEITPAPLRHVFLCDSGSVSIEVAIKLALQYQVARGHQGRTRMLTVRGGYHGDTFAPMSVCDPVNGMHSLFTGALAQQVFGPRPPAGYDGDEAAIAAWAAEMSELAERHATEIAAIVVEPILQGAGGMYAYSPGCLRILRELADRHGFLLILDEIATGFGRTGTMFASEHAGIDPDILCVGKALTGGYLSLAAMLCTTDVAHTVSSGPGGALMHGPTFMGNPLACAVALASIDLLLADDWRTTVGRISTGLSKGLAGAVGLSGVRDVRVVGAVGVVQLDGPVDVPRMTEAVLRRGVWVRPFRDLVYTMPPYISTDEEIAQIGLAITEAVGER</sequence>
<dbReference type="HAMAP" id="MF_00834">
    <property type="entry name" value="BioA"/>
    <property type="match status" value="1"/>
</dbReference>
<keyword evidence="2 7" id="KW-0032">Aminotransferase</keyword>
<comment type="similarity">
    <text evidence="7">Belongs to the class-III pyridoxal-phosphate-dependent aminotransferase family. BioA subfamily.</text>
</comment>
<comment type="function">
    <text evidence="7">Catalyzes the transfer of the alpha-amino group from S-adenosyl-L-methionine (SAM) to 7-keto-8-aminopelargonic acid (KAPA) to form 7,8-diaminopelargonic acid (DAPA). It is the only aminotransferase known to utilize SAM as an amino donor.</text>
</comment>
<evidence type="ECO:0000256" key="6">
    <source>
        <dbReference type="ARBA" id="ARBA00022898"/>
    </source>
</evidence>
<reference evidence="8 9" key="1">
    <citation type="submission" date="2024-09" db="EMBL/GenBank/DDBJ databases">
        <authorList>
            <person name="Sun Q."/>
            <person name="Mori K."/>
        </authorList>
    </citation>
    <scope>NUCLEOTIDE SEQUENCE [LARGE SCALE GENOMIC DNA]</scope>
    <source>
        <strain evidence="8 9">CGMCC 1.15906</strain>
    </source>
</reference>
<dbReference type="GO" id="GO:0004015">
    <property type="term" value="F:adenosylmethionine-8-amino-7-oxononanoate transaminase activity"/>
    <property type="evidence" value="ECO:0007669"/>
    <property type="project" value="UniProtKB-EC"/>
</dbReference>
<dbReference type="Gene3D" id="3.40.640.10">
    <property type="entry name" value="Type I PLP-dependent aspartate aminotransferase-like (Major domain)"/>
    <property type="match status" value="1"/>
</dbReference>
<dbReference type="EC" id="2.6.1.62" evidence="7"/>
<evidence type="ECO:0000313" key="8">
    <source>
        <dbReference type="EMBL" id="MFC0628838.1"/>
    </source>
</evidence>
<keyword evidence="6 7" id="KW-0663">Pyridoxal phosphate</keyword>
<dbReference type="Proteomes" id="UP001589890">
    <property type="component" value="Unassembled WGS sequence"/>
</dbReference>
<dbReference type="PANTHER" id="PTHR42684:SF17">
    <property type="entry name" value="ADENOSYLMETHIONINE-8-AMINO-7-OXONONANOATE AMINOTRANSFERASE"/>
    <property type="match status" value="1"/>
</dbReference>
<keyword evidence="3 7" id="KW-0808">Transferase</keyword>
<feature type="site" description="Participates in the substrate recognition with KAPA and in a stacking interaction with the adenine ring of SAM" evidence="7">
    <location>
        <position position="16"/>
    </location>
</feature>
<dbReference type="InterPro" id="IPR005815">
    <property type="entry name" value="BioA"/>
</dbReference>
<proteinExistence type="inferred from homology"/>
<dbReference type="Gene3D" id="3.90.1150.10">
    <property type="entry name" value="Aspartate Aminotransferase, domain 1"/>
    <property type="match status" value="1"/>
</dbReference>
<feature type="binding site" evidence="7">
    <location>
        <position position="280"/>
    </location>
    <ligand>
        <name>substrate</name>
    </ligand>
</feature>
<feature type="binding site" evidence="7">
    <location>
        <position position="397"/>
    </location>
    <ligand>
        <name>substrate</name>
    </ligand>
</feature>